<proteinExistence type="predicted"/>
<dbReference type="AlphaFoldDB" id="A0AAE8NJY3"/>
<dbReference type="Proteomes" id="UP000250416">
    <property type="component" value="Unassembled WGS sequence"/>
</dbReference>
<protein>
    <submittedName>
        <fullName evidence="1">Uncharacterized protein</fullName>
    </submittedName>
</protein>
<evidence type="ECO:0000313" key="1">
    <source>
        <dbReference type="EMBL" id="SQA57183.1"/>
    </source>
</evidence>
<reference evidence="1 2" key="1">
    <citation type="submission" date="2018-06" db="EMBL/GenBank/DDBJ databases">
        <authorList>
            <consortium name="Pathogen Informatics"/>
            <person name="Doyle S."/>
        </authorList>
    </citation>
    <scope>NUCLEOTIDE SEQUENCE [LARGE SCALE GENOMIC DNA]</scope>
    <source>
        <strain evidence="1 2">NCTC10661</strain>
    </source>
</reference>
<name>A0AAE8NJY3_BURCE</name>
<gene>
    <name evidence="1" type="ORF">NCTC10661_05895</name>
</gene>
<evidence type="ECO:0000313" key="2">
    <source>
        <dbReference type="Proteomes" id="UP000250416"/>
    </source>
</evidence>
<sequence>MASPKVGMPADIGGGFPEIVGYREARMRQPAGDEFAIGWLLEWRATGALPPGRQGARICSVHEHGPGFVFTTIADGNLWRVASVVRRARRKRLRLRDAPACEIVSTRRARRRGPLARLAARIHIAGIERRLTLRRILLIGQPVEVHRRVFFRYCKRLSVVARMSRANIRMFRKTTYLSDTARRNQIPALPCFNPKMKSASTDAPLGNCSTPTDVRV</sequence>
<organism evidence="1 2">
    <name type="scientific">Burkholderia cepacia</name>
    <name type="common">Pseudomonas cepacia</name>
    <dbReference type="NCBI Taxonomy" id="292"/>
    <lineage>
        <taxon>Bacteria</taxon>
        <taxon>Pseudomonadati</taxon>
        <taxon>Pseudomonadota</taxon>
        <taxon>Betaproteobacteria</taxon>
        <taxon>Burkholderiales</taxon>
        <taxon>Burkholderiaceae</taxon>
        <taxon>Burkholderia</taxon>
        <taxon>Burkholderia cepacia complex</taxon>
    </lineage>
</organism>
<accession>A0AAE8NJY3</accession>
<comment type="caution">
    <text evidence="1">The sequence shown here is derived from an EMBL/GenBank/DDBJ whole genome shotgun (WGS) entry which is preliminary data.</text>
</comment>
<dbReference type="EMBL" id="UARD01000042">
    <property type="protein sequence ID" value="SQA57183.1"/>
    <property type="molecule type" value="Genomic_DNA"/>
</dbReference>